<organism evidence="1 2">
    <name type="scientific">Mycena venus</name>
    <dbReference type="NCBI Taxonomy" id="2733690"/>
    <lineage>
        <taxon>Eukaryota</taxon>
        <taxon>Fungi</taxon>
        <taxon>Dikarya</taxon>
        <taxon>Basidiomycota</taxon>
        <taxon>Agaricomycotina</taxon>
        <taxon>Agaricomycetes</taxon>
        <taxon>Agaricomycetidae</taxon>
        <taxon>Agaricales</taxon>
        <taxon>Marasmiineae</taxon>
        <taxon>Mycenaceae</taxon>
        <taxon>Mycena</taxon>
    </lineage>
</organism>
<reference evidence="1" key="1">
    <citation type="submission" date="2020-05" db="EMBL/GenBank/DDBJ databases">
        <title>Mycena genomes resolve the evolution of fungal bioluminescence.</title>
        <authorList>
            <person name="Tsai I.J."/>
        </authorList>
    </citation>
    <scope>NUCLEOTIDE SEQUENCE</scope>
    <source>
        <strain evidence="1">CCC161011</strain>
    </source>
</reference>
<sequence>MQEERRKQERWWQRTCRIRSSSSKLPSSSVPLVSVLLCRTGASQFTVALALKVVHGRKTGWTPANPPTLFDLKPSPEFQSKAVSSYLNRWSSDTITPTRTSIEFLKKFRSAPSAGLKLTQTCPSSFDAEFDLFVR</sequence>
<dbReference type="Proteomes" id="UP000620124">
    <property type="component" value="Unassembled WGS sequence"/>
</dbReference>
<evidence type="ECO:0000313" key="2">
    <source>
        <dbReference type="Proteomes" id="UP000620124"/>
    </source>
</evidence>
<dbReference type="EMBL" id="JACAZI010000002">
    <property type="protein sequence ID" value="KAF7368223.1"/>
    <property type="molecule type" value="Genomic_DNA"/>
</dbReference>
<protein>
    <submittedName>
        <fullName evidence="1">Uncharacterized protein</fullName>
    </submittedName>
</protein>
<proteinExistence type="predicted"/>
<name>A0A8H6YW71_9AGAR</name>
<keyword evidence="2" id="KW-1185">Reference proteome</keyword>
<accession>A0A8H6YW71</accession>
<gene>
    <name evidence="1" type="ORF">MVEN_00142200</name>
</gene>
<dbReference type="AlphaFoldDB" id="A0A8H6YW71"/>
<evidence type="ECO:0000313" key="1">
    <source>
        <dbReference type="EMBL" id="KAF7368223.1"/>
    </source>
</evidence>
<comment type="caution">
    <text evidence="1">The sequence shown here is derived from an EMBL/GenBank/DDBJ whole genome shotgun (WGS) entry which is preliminary data.</text>
</comment>